<reference evidence="3" key="3">
    <citation type="submission" date="2025-09" db="UniProtKB">
        <authorList>
            <consortium name="Ensembl"/>
        </authorList>
    </citation>
    <scope>IDENTIFICATION</scope>
</reference>
<evidence type="ECO:0000313" key="4">
    <source>
        <dbReference type="Proteomes" id="UP000694397"/>
    </source>
</evidence>
<keyword evidence="4" id="KW-1185">Reference proteome</keyword>
<gene>
    <name evidence="3" type="primary">GLIPR2</name>
    <name evidence="3" type="synonym">glipr2l</name>
</gene>
<dbReference type="Pfam" id="PF00188">
    <property type="entry name" value="CAP"/>
    <property type="match status" value="1"/>
</dbReference>
<dbReference type="SUPFAM" id="SSF55797">
    <property type="entry name" value="PR-1-like"/>
    <property type="match status" value="1"/>
</dbReference>
<dbReference type="PROSITE" id="PS01009">
    <property type="entry name" value="CRISP_1"/>
    <property type="match status" value="1"/>
</dbReference>
<dbReference type="Proteomes" id="UP000694397">
    <property type="component" value="Chromosome 18"/>
</dbReference>
<organism evidence="3 4">
    <name type="scientific">Scleropages formosus</name>
    <name type="common">Asian bonytongue</name>
    <name type="synonym">Osteoglossum formosum</name>
    <dbReference type="NCBI Taxonomy" id="113540"/>
    <lineage>
        <taxon>Eukaryota</taxon>
        <taxon>Metazoa</taxon>
        <taxon>Chordata</taxon>
        <taxon>Craniata</taxon>
        <taxon>Vertebrata</taxon>
        <taxon>Euteleostomi</taxon>
        <taxon>Actinopterygii</taxon>
        <taxon>Neopterygii</taxon>
        <taxon>Teleostei</taxon>
        <taxon>Osteoglossocephala</taxon>
        <taxon>Osteoglossomorpha</taxon>
        <taxon>Osteoglossiformes</taxon>
        <taxon>Osteoglossidae</taxon>
        <taxon>Scleropages</taxon>
    </lineage>
</organism>
<sequence length="221" mass="25088">PIAPAVKLLLDQRRREIRVLSARRSAVQRNPRGPRWRKRRACGPADCSLSPPLPPQVCREPGQHQDPEAQRQQGELRREPGVGVLRPVGCVPWFESQRPARIVSWERIHTRRVCPYYLGTSWGSRRMGIPVEQLTFDLSIFTGKDVADRWYNEVKNYNYNRPGFSSGTGHFTAMVWRSTKKLGVGKAEATDGSTFVVARYFPAGNITNQGHFEANVLPPRN</sequence>
<dbReference type="Gene3D" id="3.40.33.10">
    <property type="entry name" value="CAP"/>
    <property type="match status" value="1"/>
</dbReference>
<feature type="compositionally biased region" description="Basic residues" evidence="1">
    <location>
        <begin position="32"/>
        <end position="41"/>
    </location>
</feature>
<dbReference type="OrthoDB" id="337038at2759"/>
<dbReference type="CDD" id="cd05382">
    <property type="entry name" value="CAP_GAPR1-like"/>
    <property type="match status" value="1"/>
</dbReference>
<dbReference type="InterPro" id="IPR035940">
    <property type="entry name" value="CAP_sf"/>
</dbReference>
<evidence type="ECO:0000313" key="3">
    <source>
        <dbReference type="Ensembl" id="ENSSFOP00015075575.1"/>
    </source>
</evidence>
<dbReference type="GO" id="GO:0005576">
    <property type="term" value="C:extracellular region"/>
    <property type="evidence" value="ECO:0007669"/>
    <property type="project" value="InterPro"/>
</dbReference>
<dbReference type="Ensembl" id="ENSSFOT00015070609.1">
    <property type="protein sequence ID" value="ENSSFOP00015075575.1"/>
    <property type="gene ID" value="ENSSFOG00015025614.1"/>
</dbReference>
<dbReference type="InterPro" id="IPR034113">
    <property type="entry name" value="SCP_GAPR1-like"/>
</dbReference>
<dbReference type="GeneTree" id="ENSGT00390000020276"/>
<feature type="compositionally biased region" description="Basic and acidic residues" evidence="1">
    <location>
        <begin position="61"/>
        <end position="78"/>
    </location>
</feature>
<feature type="domain" description="SCP" evidence="2">
    <location>
        <begin position="100"/>
        <end position="208"/>
    </location>
</feature>
<dbReference type="AlphaFoldDB" id="A0A8C9WLK9"/>
<name>A0A8C9WLK9_SCLFO</name>
<dbReference type="InterPro" id="IPR001283">
    <property type="entry name" value="CRISP-related"/>
</dbReference>
<reference evidence="3 4" key="1">
    <citation type="submission" date="2019-04" db="EMBL/GenBank/DDBJ databases">
        <authorList>
            <consortium name="Wellcome Sanger Institute Data Sharing"/>
        </authorList>
    </citation>
    <scope>NUCLEOTIDE SEQUENCE [LARGE SCALE GENOMIC DNA]</scope>
</reference>
<dbReference type="PANTHER" id="PTHR10334">
    <property type="entry name" value="CYSTEINE-RICH SECRETORY PROTEIN-RELATED"/>
    <property type="match status" value="1"/>
</dbReference>
<dbReference type="PRINTS" id="PR00837">
    <property type="entry name" value="V5TPXLIKE"/>
</dbReference>
<dbReference type="FunFam" id="3.40.33.10:FF:000016">
    <property type="entry name" value="Golgi-associated plant pathogenesis-related protein 1"/>
    <property type="match status" value="1"/>
</dbReference>
<dbReference type="SMART" id="SM00198">
    <property type="entry name" value="SCP"/>
    <property type="match status" value="1"/>
</dbReference>
<dbReference type="InterPro" id="IPR014044">
    <property type="entry name" value="CAP_dom"/>
</dbReference>
<protein>
    <submittedName>
        <fullName evidence="3">GLI pathogenesis-related 2, like</fullName>
    </submittedName>
</protein>
<reference evidence="3" key="2">
    <citation type="submission" date="2025-08" db="UniProtKB">
        <authorList>
            <consortium name="Ensembl"/>
        </authorList>
    </citation>
    <scope>IDENTIFICATION</scope>
</reference>
<dbReference type="InterPro" id="IPR018244">
    <property type="entry name" value="Allrgn_V5/Tpx1_CS"/>
</dbReference>
<accession>A0A8C9WLK9</accession>
<proteinExistence type="predicted"/>
<evidence type="ECO:0000256" key="1">
    <source>
        <dbReference type="SAM" id="MobiDB-lite"/>
    </source>
</evidence>
<evidence type="ECO:0000259" key="2">
    <source>
        <dbReference type="SMART" id="SM00198"/>
    </source>
</evidence>
<feature type="region of interest" description="Disordered" evidence="1">
    <location>
        <begin position="28"/>
        <end position="78"/>
    </location>
</feature>